<proteinExistence type="inferred from homology"/>
<dbReference type="InterPro" id="IPR023626">
    <property type="entry name" value="Ribosomal_eL39_dom_sf"/>
</dbReference>
<evidence type="ECO:0000313" key="6">
    <source>
        <dbReference type="Proteomes" id="UP000694548"/>
    </source>
</evidence>
<dbReference type="GO" id="GO:0003735">
    <property type="term" value="F:structural constituent of ribosome"/>
    <property type="evidence" value="ECO:0007669"/>
    <property type="project" value="InterPro"/>
</dbReference>
<dbReference type="InterPro" id="IPR000077">
    <property type="entry name" value="Ribosomal_eL39"/>
</dbReference>
<feature type="compositionally biased region" description="Basic and acidic residues" evidence="4">
    <location>
        <begin position="24"/>
        <end position="35"/>
    </location>
</feature>
<dbReference type="Pfam" id="PF00832">
    <property type="entry name" value="Ribosomal_L39"/>
    <property type="match status" value="1"/>
</dbReference>
<dbReference type="Gene3D" id="1.10.1620.10">
    <property type="entry name" value="Ribosomal protein L39e"/>
    <property type="match status" value="1"/>
</dbReference>
<evidence type="ECO:0000256" key="3">
    <source>
        <dbReference type="ARBA" id="ARBA00023274"/>
    </source>
</evidence>
<evidence type="ECO:0000313" key="5">
    <source>
        <dbReference type="Ensembl" id="ENSNFUP00015027053.1"/>
    </source>
</evidence>
<dbReference type="Ensembl" id="ENSNFUT00015028262.1">
    <property type="protein sequence ID" value="ENSNFUP00015027053.1"/>
    <property type="gene ID" value="ENSNFUG00015013114.1"/>
</dbReference>
<dbReference type="GO" id="GO:1990904">
    <property type="term" value="C:ribonucleoprotein complex"/>
    <property type="evidence" value="ECO:0007669"/>
    <property type="project" value="UniProtKB-KW"/>
</dbReference>
<organism evidence="5 6">
    <name type="scientific">Nothobranchius furzeri</name>
    <name type="common">Turquoise killifish</name>
    <dbReference type="NCBI Taxonomy" id="105023"/>
    <lineage>
        <taxon>Eukaryota</taxon>
        <taxon>Metazoa</taxon>
        <taxon>Chordata</taxon>
        <taxon>Craniata</taxon>
        <taxon>Vertebrata</taxon>
        <taxon>Euteleostomi</taxon>
        <taxon>Actinopterygii</taxon>
        <taxon>Neopterygii</taxon>
        <taxon>Teleostei</taxon>
        <taxon>Neoteleostei</taxon>
        <taxon>Acanthomorphata</taxon>
        <taxon>Ovalentaria</taxon>
        <taxon>Atherinomorphae</taxon>
        <taxon>Cyprinodontiformes</taxon>
        <taxon>Nothobranchiidae</taxon>
        <taxon>Nothobranchius</taxon>
    </lineage>
</organism>
<evidence type="ECO:0000256" key="1">
    <source>
        <dbReference type="ARBA" id="ARBA00009339"/>
    </source>
</evidence>
<reference evidence="5" key="3">
    <citation type="submission" date="2025-09" db="UniProtKB">
        <authorList>
            <consortium name="Ensembl"/>
        </authorList>
    </citation>
    <scope>IDENTIFICATION</scope>
</reference>
<comment type="similarity">
    <text evidence="1">Belongs to the eukaryotic ribosomal protein eL39 family.</text>
</comment>
<feature type="region of interest" description="Disordered" evidence="4">
    <location>
        <begin position="1"/>
        <end position="35"/>
    </location>
</feature>
<keyword evidence="3" id="KW-0687">Ribonucleoprotein</keyword>
<keyword evidence="2" id="KW-0689">Ribosomal protein</keyword>
<dbReference type="GO" id="GO:0005840">
    <property type="term" value="C:ribosome"/>
    <property type="evidence" value="ECO:0007669"/>
    <property type="project" value="UniProtKB-KW"/>
</dbReference>
<evidence type="ECO:0000256" key="2">
    <source>
        <dbReference type="ARBA" id="ARBA00022980"/>
    </source>
</evidence>
<keyword evidence="6" id="KW-1185">Reference proteome</keyword>
<dbReference type="AlphaFoldDB" id="A0A8C6M144"/>
<reference evidence="5" key="2">
    <citation type="submission" date="2025-08" db="UniProtKB">
        <authorList>
            <consortium name="Ensembl"/>
        </authorList>
    </citation>
    <scope>IDENTIFICATION</scope>
</reference>
<sequence>MQQKQNRPIPQWIRVKTRNKKGFHSPERETSDFSH</sequence>
<accession>A0A8C6M144</accession>
<dbReference type="GO" id="GO:0006412">
    <property type="term" value="P:translation"/>
    <property type="evidence" value="ECO:0007669"/>
    <property type="project" value="InterPro"/>
</dbReference>
<dbReference type="SUPFAM" id="SSF48662">
    <property type="entry name" value="Ribosomal protein L39e"/>
    <property type="match status" value="1"/>
</dbReference>
<dbReference type="Proteomes" id="UP000694548">
    <property type="component" value="Chromosome sgr15"/>
</dbReference>
<name>A0A8C6M144_NOTFU</name>
<reference evidence="5" key="1">
    <citation type="submission" date="2014-08" db="EMBL/GenBank/DDBJ databases">
        <authorList>
            <person name="Senf B."/>
            <person name="Petzold A."/>
            <person name="Downie B.R."/>
            <person name="Koch P."/>
            <person name="Platzer M."/>
        </authorList>
    </citation>
    <scope>NUCLEOTIDE SEQUENCE [LARGE SCALE GENOMIC DNA]</scope>
    <source>
        <strain evidence="5">GRZ</strain>
    </source>
</reference>
<evidence type="ECO:0000256" key="4">
    <source>
        <dbReference type="SAM" id="MobiDB-lite"/>
    </source>
</evidence>
<protein>
    <submittedName>
        <fullName evidence="5">Uncharacterized protein</fullName>
    </submittedName>
</protein>